<gene>
    <name evidence="2" type="ORF">S06H3_35464</name>
</gene>
<proteinExistence type="predicted"/>
<dbReference type="Gene3D" id="1.10.1660.10">
    <property type="match status" value="1"/>
</dbReference>
<sequence length="69" mass="8193">MPVTVNGQTYYRTAEVCRTVGVSRTTFFRWLKEGILREAGHRDRRGWRLFTEDELNRFEAEANRIVESN</sequence>
<accession>X1N8H8</accession>
<dbReference type="EMBL" id="BARV01021392">
    <property type="protein sequence ID" value="GAI23160.1"/>
    <property type="molecule type" value="Genomic_DNA"/>
</dbReference>
<dbReference type="Pfam" id="PF12728">
    <property type="entry name" value="HTH_17"/>
    <property type="match status" value="1"/>
</dbReference>
<dbReference type="InterPro" id="IPR041657">
    <property type="entry name" value="HTH_17"/>
</dbReference>
<evidence type="ECO:0000259" key="1">
    <source>
        <dbReference type="Pfam" id="PF12728"/>
    </source>
</evidence>
<feature type="domain" description="Helix-turn-helix" evidence="1">
    <location>
        <begin position="10"/>
        <end position="58"/>
    </location>
</feature>
<dbReference type="InterPro" id="IPR009061">
    <property type="entry name" value="DNA-bd_dom_put_sf"/>
</dbReference>
<dbReference type="AlphaFoldDB" id="X1N8H8"/>
<evidence type="ECO:0000313" key="2">
    <source>
        <dbReference type="EMBL" id="GAI23160.1"/>
    </source>
</evidence>
<reference evidence="2" key="1">
    <citation type="journal article" date="2014" name="Front. Microbiol.">
        <title>High frequency of phylogenetically diverse reductive dehalogenase-homologous genes in deep subseafloor sedimentary metagenomes.</title>
        <authorList>
            <person name="Kawai M."/>
            <person name="Futagami T."/>
            <person name="Toyoda A."/>
            <person name="Takaki Y."/>
            <person name="Nishi S."/>
            <person name="Hori S."/>
            <person name="Arai W."/>
            <person name="Tsubouchi T."/>
            <person name="Morono Y."/>
            <person name="Uchiyama I."/>
            <person name="Ito T."/>
            <person name="Fujiyama A."/>
            <person name="Inagaki F."/>
            <person name="Takami H."/>
        </authorList>
    </citation>
    <scope>NUCLEOTIDE SEQUENCE</scope>
    <source>
        <strain evidence="2">Expedition CK06-06</strain>
    </source>
</reference>
<dbReference type="SUPFAM" id="SSF46955">
    <property type="entry name" value="Putative DNA-binding domain"/>
    <property type="match status" value="1"/>
</dbReference>
<name>X1N8H8_9ZZZZ</name>
<protein>
    <recommendedName>
        <fullName evidence="1">Helix-turn-helix domain-containing protein</fullName>
    </recommendedName>
</protein>
<comment type="caution">
    <text evidence="2">The sequence shown here is derived from an EMBL/GenBank/DDBJ whole genome shotgun (WGS) entry which is preliminary data.</text>
</comment>
<organism evidence="2">
    <name type="scientific">marine sediment metagenome</name>
    <dbReference type="NCBI Taxonomy" id="412755"/>
    <lineage>
        <taxon>unclassified sequences</taxon>
        <taxon>metagenomes</taxon>
        <taxon>ecological metagenomes</taxon>
    </lineage>
</organism>